<dbReference type="InterPro" id="IPR022479">
    <property type="entry name" value="PqqD_bac"/>
</dbReference>
<accession>A0A3P3D8Z2</accession>
<evidence type="ECO:0000256" key="1">
    <source>
        <dbReference type="ARBA" id="ARBA00004886"/>
    </source>
</evidence>
<sequence length="112" mass="12420">MSGEEAPVWRPSVTPTRAVVTRDSRPRLPRHVVLRHDPARDRWLILVPERVLIPEPTAVVLLQEADGQRTVAEIAAHLAQTYAADAAVIEADAIEMFQDMSDRGFLTLVSEG</sequence>
<keyword evidence="3" id="KW-0884">PQQ biosynthesis</keyword>
<dbReference type="GO" id="GO:0048038">
    <property type="term" value="F:quinone binding"/>
    <property type="evidence" value="ECO:0007669"/>
    <property type="project" value="InterPro"/>
</dbReference>
<evidence type="ECO:0000256" key="2">
    <source>
        <dbReference type="ARBA" id="ARBA00011741"/>
    </source>
</evidence>
<evidence type="ECO:0000256" key="3">
    <source>
        <dbReference type="ARBA" id="ARBA00022905"/>
    </source>
</evidence>
<dbReference type="GO" id="GO:0018189">
    <property type="term" value="P:pyrroloquinoline quinone biosynthetic process"/>
    <property type="evidence" value="ECO:0007669"/>
    <property type="project" value="UniProtKB-UniPathway"/>
</dbReference>
<dbReference type="EMBL" id="RRAZ01000034">
    <property type="protein sequence ID" value="RRH70294.1"/>
    <property type="molecule type" value="Genomic_DNA"/>
</dbReference>
<dbReference type="OrthoDB" id="7995890at2"/>
<dbReference type="Gene3D" id="1.10.10.1150">
    <property type="entry name" value="Coenzyme PQQ synthesis protein D (PqqD)"/>
    <property type="match status" value="1"/>
</dbReference>
<keyword evidence="5" id="KW-1185">Reference proteome</keyword>
<dbReference type="InterPro" id="IPR008792">
    <property type="entry name" value="PQQD"/>
</dbReference>
<dbReference type="NCBIfam" id="TIGR03859">
    <property type="entry name" value="PQQ_PqqD"/>
    <property type="match status" value="1"/>
</dbReference>
<comment type="pathway">
    <text evidence="1">Cofactor biosynthesis; pyrroloquinoline quinone biosynthesis.</text>
</comment>
<comment type="subunit">
    <text evidence="2">Monomer. Interacts with PqqE.</text>
</comment>
<evidence type="ECO:0000313" key="4">
    <source>
        <dbReference type="EMBL" id="RRH70294.1"/>
    </source>
</evidence>
<dbReference type="UniPathway" id="UPA00539"/>
<dbReference type="AlphaFoldDB" id="A0A3P3D8Z2"/>
<organism evidence="4 5">
    <name type="scientific">Falsigemmobacter faecalis</name>
    <dbReference type="NCBI Taxonomy" id="2488730"/>
    <lineage>
        <taxon>Bacteria</taxon>
        <taxon>Pseudomonadati</taxon>
        <taxon>Pseudomonadota</taxon>
        <taxon>Alphaproteobacteria</taxon>
        <taxon>Rhodobacterales</taxon>
        <taxon>Paracoccaceae</taxon>
        <taxon>Falsigemmobacter</taxon>
    </lineage>
</organism>
<reference evidence="4 5" key="1">
    <citation type="submission" date="2018-11" db="EMBL/GenBank/DDBJ databases">
        <title>Gemmobacter sp. nov., YIM 102744-1 draft genome.</title>
        <authorList>
            <person name="Li G."/>
            <person name="Jiang Y."/>
        </authorList>
    </citation>
    <scope>NUCLEOTIDE SEQUENCE [LARGE SCALE GENOMIC DNA]</scope>
    <source>
        <strain evidence="4 5">YIM 102744-1</strain>
    </source>
</reference>
<dbReference type="Proteomes" id="UP000282125">
    <property type="component" value="Unassembled WGS sequence"/>
</dbReference>
<name>A0A3P3D8Z2_9RHOB</name>
<proteinExistence type="predicted"/>
<evidence type="ECO:0000313" key="5">
    <source>
        <dbReference type="Proteomes" id="UP000282125"/>
    </source>
</evidence>
<comment type="caution">
    <text evidence="4">The sequence shown here is derived from an EMBL/GenBank/DDBJ whole genome shotgun (WGS) entry which is preliminary data.</text>
</comment>
<dbReference type="RefSeq" id="WP_124966379.1">
    <property type="nucleotide sequence ID" value="NZ_RRAZ01000034.1"/>
</dbReference>
<dbReference type="Pfam" id="PF05402">
    <property type="entry name" value="PqqD"/>
    <property type="match status" value="1"/>
</dbReference>
<dbReference type="InterPro" id="IPR041881">
    <property type="entry name" value="PqqD_sf"/>
</dbReference>
<gene>
    <name evidence="4" type="primary">pqqD</name>
    <name evidence="4" type="ORF">EG244_17035</name>
</gene>
<protein>
    <submittedName>
        <fullName evidence="4">Pyrroloquinoline quinone biosynthesis peptide chaperone PqqD</fullName>
    </submittedName>
</protein>